<gene>
    <name evidence="3" type="ORF">EYC82_05995</name>
</gene>
<dbReference type="PROSITE" id="PS51257">
    <property type="entry name" value="PROKAR_LIPOPROTEIN"/>
    <property type="match status" value="1"/>
</dbReference>
<evidence type="ECO:0000256" key="1">
    <source>
        <dbReference type="SAM" id="SignalP"/>
    </source>
</evidence>
<accession>A0ABT3T3Q6</accession>
<dbReference type="RefSeq" id="WP_279248641.1">
    <property type="nucleotide sequence ID" value="NZ_SHNO01000001.1"/>
</dbReference>
<reference evidence="3" key="1">
    <citation type="submission" date="2019-02" db="EMBL/GenBank/DDBJ databases">
        <authorList>
            <person name="Li S.-H."/>
        </authorList>
    </citation>
    <scope>NUCLEOTIDE SEQUENCE</scope>
    <source>
        <strain evidence="3">IMCC11814</strain>
    </source>
</reference>
<evidence type="ECO:0000313" key="4">
    <source>
        <dbReference type="Proteomes" id="UP001143304"/>
    </source>
</evidence>
<dbReference type="EMBL" id="SHNO01000001">
    <property type="protein sequence ID" value="MCX2976900.1"/>
    <property type="molecule type" value="Genomic_DNA"/>
</dbReference>
<dbReference type="Proteomes" id="UP001143304">
    <property type="component" value="Unassembled WGS sequence"/>
</dbReference>
<proteinExistence type="predicted"/>
<keyword evidence="4" id="KW-1185">Reference proteome</keyword>
<feature type="signal peptide" evidence="1">
    <location>
        <begin position="1"/>
        <end position="22"/>
    </location>
</feature>
<evidence type="ECO:0000259" key="2">
    <source>
        <dbReference type="Pfam" id="PF13590"/>
    </source>
</evidence>
<feature type="chain" id="PRO_5046742735" evidence="1">
    <location>
        <begin position="23"/>
        <end position="174"/>
    </location>
</feature>
<keyword evidence="1" id="KW-0732">Signal</keyword>
<dbReference type="Gene3D" id="3.30.160.670">
    <property type="match status" value="1"/>
</dbReference>
<sequence>MQVIKYSRWLTLGAALLLQACANVNTAITPTIEYDRNYDFSNVKKIAIQPIARDTIATMLITDRQISRIDTALTEALLLRGFEVVSDNAEADMFLSWRYITSESSRLSPFDPAAPEYIIGTLYVNMIDPIVLQPKWRAIFKAHMHIQPESAEGVVFREKAARAILADFPPDVAP</sequence>
<feature type="domain" description="DUF4136" evidence="2">
    <location>
        <begin position="33"/>
        <end position="170"/>
    </location>
</feature>
<evidence type="ECO:0000313" key="3">
    <source>
        <dbReference type="EMBL" id="MCX2976900.1"/>
    </source>
</evidence>
<name>A0ABT3T3Q6_9GAMM</name>
<dbReference type="Pfam" id="PF13590">
    <property type="entry name" value="DUF4136"/>
    <property type="match status" value="1"/>
</dbReference>
<organism evidence="3 4">
    <name type="scientific">Candidatus Marimicrobium litorale</name>
    <dbReference type="NCBI Taxonomy" id="2518991"/>
    <lineage>
        <taxon>Bacteria</taxon>
        <taxon>Pseudomonadati</taxon>
        <taxon>Pseudomonadota</taxon>
        <taxon>Gammaproteobacteria</taxon>
        <taxon>Cellvibrionales</taxon>
        <taxon>Halieaceae</taxon>
        <taxon>Marimicrobium</taxon>
    </lineage>
</organism>
<dbReference type="InterPro" id="IPR025411">
    <property type="entry name" value="DUF4136"/>
</dbReference>
<protein>
    <submittedName>
        <fullName evidence="3">DUF4136 domain-containing protein</fullName>
    </submittedName>
</protein>
<comment type="caution">
    <text evidence="3">The sequence shown here is derived from an EMBL/GenBank/DDBJ whole genome shotgun (WGS) entry which is preliminary data.</text>
</comment>